<reference evidence="2" key="1">
    <citation type="journal article" date="2014" name="Front. Microbiol.">
        <title>High frequency of phylogenetically diverse reductive dehalogenase-homologous genes in deep subseafloor sedimentary metagenomes.</title>
        <authorList>
            <person name="Kawai M."/>
            <person name="Futagami T."/>
            <person name="Toyoda A."/>
            <person name="Takaki Y."/>
            <person name="Nishi S."/>
            <person name="Hori S."/>
            <person name="Arai W."/>
            <person name="Tsubouchi T."/>
            <person name="Morono Y."/>
            <person name="Uchiyama I."/>
            <person name="Ito T."/>
            <person name="Fujiyama A."/>
            <person name="Inagaki F."/>
            <person name="Takami H."/>
        </authorList>
    </citation>
    <scope>NUCLEOTIDE SEQUENCE</scope>
    <source>
        <strain evidence="2">Expedition CK06-06</strain>
    </source>
</reference>
<dbReference type="AlphaFoldDB" id="X1S0T2"/>
<evidence type="ECO:0000313" key="2">
    <source>
        <dbReference type="EMBL" id="GAI86468.1"/>
    </source>
</evidence>
<name>X1S0T2_9ZZZZ</name>
<keyword evidence="1" id="KW-0812">Transmembrane</keyword>
<gene>
    <name evidence="2" type="ORF">S12H4_15213</name>
</gene>
<feature type="non-terminal residue" evidence="2">
    <location>
        <position position="1"/>
    </location>
</feature>
<keyword evidence="1" id="KW-0472">Membrane</keyword>
<keyword evidence="1" id="KW-1133">Transmembrane helix</keyword>
<proteinExistence type="predicted"/>
<feature type="transmembrane region" description="Helical" evidence="1">
    <location>
        <begin position="33"/>
        <end position="54"/>
    </location>
</feature>
<evidence type="ECO:0000256" key="1">
    <source>
        <dbReference type="SAM" id="Phobius"/>
    </source>
</evidence>
<feature type="transmembrane region" description="Helical" evidence="1">
    <location>
        <begin position="66"/>
        <end position="90"/>
    </location>
</feature>
<sequence>EQEFKTSNDKFFNGMSQLFKIKSMKVSRDRLDCVFWILFILAIASFAITIALQFFSISYSVFSLEIISLTFVAGFLLLLLLIGVLIRIILIKRNLESVYKDATKYTI</sequence>
<dbReference type="EMBL" id="BARW01007295">
    <property type="protein sequence ID" value="GAI86468.1"/>
    <property type="molecule type" value="Genomic_DNA"/>
</dbReference>
<comment type="caution">
    <text evidence="2">The sequence shown here is derived from an EMBL/GenBank/DDBJ whole genome shotgun (WGS) entry which is preliminary data.</text>
</comment>
<organism evidence="2">
    <name type="scientific">marine sediment metagenome</name>
    <dbReference type="NCBI Taxonomy" id="412755"/>
    <lineage>
        <taxon>unclassified sequences</taxon>
        <taxon>metagenomes</taxon>
        <taxon>ecological metagenomes</taxon>
    </lineage>
</organism>
<accession>X1S0T2</accession>
<protein>
    <submittedName>
        <fullName evidence="2">Uncharacterized protein</fullName>
    </submittedName>
</protein>